<protein>
    <submittedName>
        <fullName evidence="1">Uncharacterized protein</fullName>
    </submittedName>
</protein>
<evidence type="ECO:0000313" key="2">
    <source>
        <dbReference type="Proteomes" id="UP000002037"/>
    </source>
</evidence>
<evidence type="ECO:0000313" key="1">
    <source>
        <dbReference type="EMBL" id="EER31785.1"/>
    </source>
</evidence>
<accession>C5MES5</accession>
<organism evidence="1 2">
    <name type="scientific">Candida tropicalis (strain ATCC MYA-3404 / T1)</name>
    <name type="common">Yeast</name>
    <dbReference type="NCBI Taxonomy" id="294747"/>
    <lineage>
        <taxon>Eukaryota</taxon>
        <taxon>Fungi</taxon>
        <taxon>Dikarya</taxon>
        <taxon>Ascomycota</taxon>
        <taxon>Saccharomycotina</taxon>
        <taxon>Pichiomycetes</taxon>
        <taxon>Debaryomycetaceae</taxon>
        <taxon>Candida/Lodderomyces clade</taxon>
        <taxon>Candida</taxon>
    </lineage>
</organism>
<dbReference type="eggNOG" id="ENOG502SEMM">
    <property type="taxonomic scope" value="Eukaryota"/>
</dbReference>
<dbReference type="EMBL" id="GG692400">
    <property type="protein sequence ID" value="EER31785.1"/>
    <property type="molecule type" value="Genomic_DNA"/>
</dbReference>
<dbReference type="GeneID" id="8301099"/>
<dbReference type="KEGG" id="ctp:CTRG_04568"/>
<name>C5MES5_CANTT</name>
<dbReference type="HOGENOM" id="CLU_127758_0_0_1"/>
<dbReference type="STRING" id="294747.C5MES5"/>
<dbReference type="Gene3D" id="2.40.160.20">
    <property type="match status" value="1"/>
</dbReference>
<dbReference type="Pfam" id="PF11578">
    <property type="entry name" value="DUF3237"/>
    <property type="match status" value="1"/>
</dbReference>
<dbReference type="VEuPathDB" id="FungiDB:CTRG_04568"/>
<proteinExistence type="predicted"/>
<dbReference type="RefSeq" id="XP_002550270.1">
    <property type="nucleotide sequence ID" value="XM_002550224.1"/>
</dbReference>
<gene>
    <name evidence="1" type="ORF">CTRG_04568</name>
</gene>
<keyword evidence="2" id="KW-1185">Reference proteome</keyword>
<sequence>MSALDLPVPEVPKTPELVPVFTINLKLANDPAPIYSSEKTDLTLNLATIINGDVKTVPNKFGLELDIDSLYGTDNLNVKNSANTAYLDCQLFGKTPNGSGVRIYYPGRVQLTQPSTDVFAKKSQGATVEESYVTCNPTFFFDDKVEDKFRWVEKENLFGKGRFARSPSDGALYVQYYVYVVR</sequence>
<dbReference type="OrthoDB" id="2544694at2759"/>
<dbReference type="Proteomes" id="UP000002037">
    <property type="component" value="Unassembled WGS sequence"/>
</dbReference>
<dbReference type="AlphaFoldDB" id="C5MES5"/>
<reference evidence="1 2" key="1">
    <citation type="journal article" date="2009" name="Nature">
        <title>Evolution of pathogenicity and sexual reproduction in eight Candida genomes.</title>
        <authorList>
            <person name="Butler G."/>
            <person name="Rasmussen M.D."/>
            <person name="Lin M.F."/>
            <person name="Santos M.A."/>
            <person name="Sakthikumar S."/>
            <person name="Munro C.A."/>
            <person name="Rheinbay E."/>
            <person name="Grabherr M."/>
            <person name="Forche A."/>
            <person name="Reedy J.L."/>
            <person name="Agrafioti I."/>
            <person name="Arnaud M.B."/>
            <person name="Bates S."/>
            <person name="Brown A.J."/>
            <person name="Brunke S."/>
            <person name="Costanzo M.C."/>
            <person name="Fitzpatrick D.A."/>
            <person name="de Groot P.W."/>
            <person name="Harris D."/>
            <person name="Hoyer L.L."/>
            <person name="Hube B."/>
            <person name="Klis F.M."/>
            <person name="Kodira C."/>
            <person name="Lennard N."/>
            <person name="Logue M.E."/>
            <person name="Martin R."/>
            <person name="Neiman A.M."/>
            <person name="Nikolaou E."/>
            <person name="Quail M.A."/>
            <person name="Quinn J."/>
            <person name="Santos M.C."/>
            <person name="Schmitzberger F.F."/>
            <person name="Sherlock G."/>
            <person name="Shah P."/>
            <person name="Silverstein K.A."/>
            <person name="Skrzypek M.S."/>
            <person name="Soll D."/>
            <person name="Staggs R."/>
            <person name="Stansfield I."/>
            <person name="Stumpf M.P."/>
            <person name="Sudbery P.E."/>
            <person name="Srikantha T."/>
            <person name="Zeng Q."/>
            <person name="Berman J."/>
            <person name="Berriman M."/>
            <person name="Heitman J."/>
            <person name="Gow N.A."/>
            <person name="Lorenz M.C."/>
            <person name="Birren B.W."/>
            <person name="Kellis M."/>
            <person name="Cuomo C.A."/>
        </authorList>
    </citation>
    <scope>NUCLEOTIDE SEQUENCE [LARGE SCALE GENOMIC DNA]</scope>
    <source>
        <strain evidence="2">ATCC MYA-3404 / T1</strain>
    </source>
</reference>